<dbReference type="Proteomes" id="UP000887159">
    <property type="component" value="Unassembled WGS sequence"/>
</dbReference>
<dbReference type="EMBL" id="BMAU01021433">
    <property type="protein sequence ID" value="GFY35601.1"/>
    <property type="molecule type" value="Genomic_DNA"/>
</dbReference>
<evidence type="ECO:0000313" key="1">
    <source>
        <dbReference type="EMBL" id="GFY35601.1"/>
    </source>
</evidence>
<proteinExistence type="predicted"/>
<keyword evidence="2" id="KW-1185">Reference proteome</keyword>
<evidence type="ECO:0000313" key="2">
    <source>
        <dbReference type="Proteomes" id="UP000887159"/>
    </source>
</evidence>
<accession>A0A8X6WKB4</accession>
<organism evidence="1 2">
    <name type="scientific">Trichonephila clavipes</name>
    <name type="common">Golden silk orbweaver</name>
    <name type="synonym">Nephila clavipes</name>
    <dbReference type="NCBI Taxonomy" id="2585209"/>
    <lineage>
        <taxon>Eukaryota</taxon>
        <taxon>Metazoa</taxon>
        <taxon>Ecdysozoa</taxon>
        <taxon>Arthropoda</taxon>
        <taxon>Chelicerata</taxon>
        <taxon>Arachnida</taxon>
        <taxon>Araneae</taxon>
        <taxon>Araneomorphae</taxon>
        <taxon>Entelegynae</taxon>
        <taxon>Araneoidea</taxon>
        <taxon>Nephilidae</taxon>
        <taxon>Trichonephila</taxon>
    </lineage>
</organism>
<comment type="caution">
    <text evidence="1">The sequence shown here is derived from an EMBL/GenBank/DDBJ whole genome shotgun (WGS) entry which is preliminary data.</text>
</comment>
<name>A0A8X6WKB4_TRICX</name>
<gene>
    <name evidence="1" type="primary">X975_02288</name>
    <name evidence="1" type="ORF">TNCV_2618921</name>
</gene>
<reference evidence="1" key="1">
    <citation type="submission" date="2020-08" db="EMBL/GenBank/DDBJ databases">
        <title>Multicomponent nature underlies the extraordinary mechanical properties of spider dragline silk.</title>
        <authorList>
            <person name="Kono N."/>
            <person name="Nakamura H."/>
            <person name="Mori M."/>
            <person name="Yoshida Y."/>
            <person name="Ohtoshi R."/>
            <person name="Malay A.D."/>
            <person name="Moran D.A.P."/>
            <person name="Tomita M."/>
            <person name="Numata K."/>
            <person name="Arakawa K."/>
        </authorList>
    </citation>
    <scope>NUCLEOTIDE SEQUENCE</scope>
</reference>
<sequence>MVPRINTKGDRILQAMPPHTITPVVGAVCSCKEKAGLRRSPRSLHTRTRLSSLLRLNLVLSLKTTLFHSAAVQFPRAWHHSKRRFRCVGVKGSTRNGHHDPKYPSARRLRMVRENTGAPNEGATYAWMAADEAVGCTRAFLTMWRSS</sequence>
<dbReference type="PROSITE" id="PS51257">
    <property type="entry name" value="PROKAR_LIPOPROTEIN"/>
    <property type="match status" value="1"/>
</dbReference>
<dbReference type="AlphaFoldDB" id="A0A8X6WKB4"/>
<protein>
    <submittedName>
        <fullName evidence="1">Uncharacterized protein</fullName>
    </submittedName>
</protein>